<evidence type="ECO:0000313" key="11">
    <source>
        <dbReference type="EMBL" id="GAA2664007.1"/>
    </source>
</evidence>
<feature type="domain" description="Protein kinase" evidence="10">
    <location>
        <begin position="43"/>
        <end position="312"/>
    </location>
</feature>
<evidence type="ECO:0000256" key="9">
    <source>
        <dbReference type="SAM" id="Phobius"/>
    </source>
</evidence>
<dbReference type="InterPro" id="IPR008271">
    <property type="entry name" value="Ser/Thr_kinase_AS"/>
</dbReference>
<keyword evidence="9" id="KW-0472">Membrane</keyword>
<dbReference type="PROSITE" id="PS50011">
    <property type="entry name" value="PROTEIN_KINASE_DOM"/>
    <property type="match status" value="1"/>
</dbReference>
<evidence type="ECO:0000256" key="1">
    <source>
        <dbReference type="ARBA" id="ARBA00012513"/>
    </source>
</evidence>
<dbReference type="Pfam" id="PF00069">
    <property type="entry name" value="Pkinase"/>
    <property type="match status" value="1"/>
</dbReference>
<feature type="region of interest" description="Disordered" evidence="8">
    <location>
        <begin position="490"/>
        <end position="520"/>
    </location>
</feature>
<evidence type="ECO:0000256" key="8">
    <source>
        <dbReference type="SAM" id="MobiDB-lite"/>
    </source>
</evidence>
<dbReference type="InterPro" id="IPR017441">
    <property type="entry name" value="Protein_kinase_ATP_BS"/>
</dbReference>
<evidence type="ECO:0000313" key="12">
    <source>
        <dbReference type="Proteomes" id="UP001500994"/>
    </source>
</evidence>
<feature type="region of interest" description="Disordered" evidence="8">
    <location>
        <begin position="411"/>
        <end position="454"/>
    </location>
</feature>
<proteinExistence type="predicted"/>
<evidence type="ECO:0000256" key="7">
    <source>
        <dbReference type="PROSITE-ProRule" id="PRU10141"/>
    </source>
</evidence>
<feature type="compositionally biased region" description="Polar residues" evidence="8">
    <location>
        <begin position="490"/>
        <end position="502"/>
    </location>
</feature>
<feature type="binding site" evidence="7">
    <location>
        <position position="72"/>
    </location>
    <ligand>
        <name>ATP</name>
        <dbReference type="ChEBI" id="CHEBI:30616"/>
    </ligand>
</feature>
<keyword evidence="12" id="KW-1185">Reference proteome</keyword>
<dbReference type="PROSITE" id="PS00107">
    <property type="entry name" value="PROTEIN_KINASE_ATP"/>
    <property type="match status" value="1"/>
</dbReference>
<reference evidence="11 12" key="1">
    <citation type="journal article" date="2019" name="Int. J. Syst. Evol. Microbiol.">
        <title>The Global Catalogue of Microorganisms (GCM) 10K type strain sequencing project: providing services to taxonomists for standard genome sequencing and annotation.</title>
        <authorList>
            <consortium name="The Broad Institute Genomics Platform"/>
            <consortium name="The Broad Institute Genome Sequencing Center for Infectious Disease"/>
            <person name="Wu L."/>
            <person name="Ma J."/>
        </authorList>
    </citation>
    <scope>NUCLEOTIDE SEQUENCE [LARGE SCALE GENOMIC DNA]</scope>
    <source>
        <strain evidence="11 12">JCM 16374</strain>
    </source>
</reference>
<dbReference type="SMART" id="SM00220">
    <property type="entry name" value="S_TKc"/>
    <property type="match status" value="1"/>
</dbReference>
<dbReference type="SUPFAM" id="SSF56112">
    <property type="entry name" value="Protein kinase-like (PK-like)"/>
    <property type="match status" value="1"/>
</dbReference>
<evidence type="ECO:0000256" key="6">
    <source>
        <dbReference type="ARBA" id="ARBA00022840"/>
    </source>
</evidence>
<dbReference type="PROSITE" id="PS00108">
    <property type="entry name" value="PROTEIN_KINASE_ST"/>
    <property type="match status" value="1"/>
</dbReference>
<organism evidence="11 12">
    <name type="scientific">Streptomyces lunalinharesii</name>
    <dbReference type="NCBI Taxonomy" id="333384"/>
    <lineage>
        <taxon>Bacteria</taxon>
        <taxon>Bacillati</taxon>
        <taxon>Actinomycetota</taxon>
        <taxon>Actinomycetes</taxon>
        <taxon>Kitasatosporales</taxon>
        <taxon>Streptomycetaceae</taxon>
        <taxon>Streptomyces</taxon>
    </lineage>
</organism>
<dbReference type="Gene3D" id="1.10.510.10">
    <property type="entry name" value="Transferase(Phosphotransferase) domain 1"/>
    <property type="match status" value="1"/>
</dbReference>
<feature type="compositionally biased region" description="Pro residues" evidence="8">
    <location>
        <begin position="505"/>
        <end position="516"/>
    </location>
</feature>
<keyword evidence="3" id="KW-0808">Transferase</keyword>
<sequence>MAGGLFGPAEDYRCDLNTYGFPEGRAVAEAASVEEGRLVAGRYRLVERIGQGGMGTVWRARDEVLGRQVAVKRLHVSPQLGAEELATRHERTTREAQAAARINHPNVVGVHDVVDDEGLPCIVMEYVPSATLGDAIKEANRSGTYLTPRETARIGRGMIAALRAAHSAGVLHRDVKPGNVLLGEDGRVVLTDFGIAVATGTSTLTKTGELVGSIDYLAPERVKGATPGPASDLWALGATLYQAVEGRPPFRKNTAVETAYSIAVDPLEAPRNAGPLAALIEALLAKEPNDRPTAAVVERALRAAEAEADTALMGWPTLALGTVSRGRSATGESAEASTRPVAHSGAAPPATGSDTGTRSATGATAGADAGSPTITGTVPKSQTGQGRTTASTAVAAGTTGAVAAAAPATHLPAAPGPHLPAAPAEATGPVPMAGAASPASTDAHTDVLRSGPAPKRRRGRIVLWSVVGVLVAGGGGGTAWYLNHRGDTSSLGNGPSDNTTVTPGEPSPDVGPPPATPTGYRRVQEKSLGVSFPVPSGWQRQVLDGGRQIVYYSDPELARLTLNVLDFASADQVQHFKSVESDLKVQYPSYQRLRLQDTIFQGDPAAIWEFSFQGRAREYRGIDLGFGREGDKEYAIYVSAPSANWTKFEQIFSNVKNGFRKDGSAG</sequence>
<keyword evidence="5 11" id="KW-0418">Kinase</keyword>
<dbReference type="PANTHER" id="PTHR43289">
    <property type="entry name" value="MITOGEN-ACTIVATED PROTEIN KINASE KINASE KINASE 20-RELATED"/>
    <property type="match status" value="1"/>
</dbReference>
<evidence type="ECO:0000259" key="10">
    <source>
        <dbReference type="PROSITE" id="PS50011"/>
    </source>
</evidence>
<name>A0ABN3S1Y6_9ACTN</name>
<evidence type="ECO:0000256" key="4">
    <source>
        <dbReference type="ARBA" id="ARBA00022741"/>
    </source>
</evidence>
<feature type="transmembrane region" description="Helical" evidence="9">
    <location>
        <begin position="461"/>
        <end position="482"/>
    </location>
</feature>
<dbReference type="EC" id="2.7.11.1" evidence="1"/>
<dbReference type="InterPro" id="IPR011009">
    <property type="entry name" value="Kinase-like_dom_sf"/>
</dbReference>
<dbReference type="GO" id="GO:0016301">
    <property type="term" value="F:kinase activity"/>
    <property type="evidence" value="ECO:0007669"/>
    <property type="project" value="UniProtKB-KW"/>
</dbReference>
<keyword evidence="9" id="KW-1133">Transmembrane helix</keyword>
<protein>
    <recommendedName>
        <fullName evidence="1">non-specific serine/threonine protein kinase</fullName>
        <ecNumber evidence="1">2.7.11.1</ecNumber>
    </recommendedName>
</protein>
<dbReference type="EMBL" id="BAAARK010000010">
    <property type="protein sequence ID" value="GAA2664007.1"/>
    <property type="molecule type" value="Genomic_DNA"/>
</dbReference>
<dbReference type="CDD" id="cd14014">
    <property type="entry name" value="STKc_PknB_like"/>
    <property type="match status" value="1"/>
</dbReference>
<keyword evidence="6 7" id="KW-0067">ATP-binding</keyword>
<dbReference type="InterPro" id="IPR000719">
    <property type="entry name" value="Prot_kinase_dom"/>
</dbReference>
<evidence type="ECO:0000256" key="3">
    <source>
        <dbReference type="ARBA" id="ARBA00022679"/>
    </source>
</evidence>
<evidence type="ECO:0000256" key="2">
    <source>
        <dbReference type="ARBA" id="ARBA00022527"/>
    </source>
</evidence>
<evidence type="ECO:0000256" key="5">
    <source>
        <dbReference type="ARBA" id="ARBA00022777"/>
    </source>
</evidence>
<accession>A0ABN3S1Y6</accession>
<feature type="region of interest" description="Disordered" evidence="8">
    <location>
        <begin position="324"/>
        <end position="392"/>
    </location>
</feature>
<comment type="caution">
    <text evidence="11">The sequence shown here is derived from an EMBL/GenBank/DDBJ whole genome shotgun (WGS) entry which is preliminary data.</text>
</comment>
<dbReference type="Proteomes" id="UP001500994">
    <property type="component" value="Unassembled WGS sequence"/>
</dbReference>
<feature type="compositionally biased region" description="Polar residues" evidence="8">
    <location>
        <begin position="372"/>
        <end position="387"/>
    </location>
</feature>
<gene>
    <name evidence="11" type="ORF">GCM10009864_35490</name>
</gene>
<feature type="compositionally biased region" description="Low complexity" evidence="8">
    <location>
        <begin position="350"/>
        <end position="371"/>
    </location>
</feature>
<dbReference type="Gene3D" id="3.30.200.20">
    <property type="entry name" value="Phosphorylase Kinase, domain 1"/>
    <property type="match status" value="1"/>
</dbReference>
<keyword evidence="9" id="KW-0812">Transmembrane</keyword>
<keyword evidence="2" id="KW-0723">Serine/threonine-protein kinase</keyword>
<keyword evidence="4 7" id="KW-0547">Nucleotide-binding</keyword>
<dbReference type="PANTHER" id="PTHR43289:SF6">
    <property type="entry name" value="SERINE_THREONINE-PROTEIN KINASE NEKL-3"/>
    <property type="match status" value="1"/>
</dbReference>